<dbReference type="PANTHER" id="PTHR36456:SF1">
    <property type="entry name" value="UPF0232 PROTEIN SCO3875"/>
    <property type="match status" value="1"/>
</dbReference>
<dbReference type="InterPro" id="IPR007922">
    <property type="entry name" value="DciA-like"/>
</dbReference>
<evidence type="ECO:0000313" key="2">
    <source>
        <dbReference type="Proteomes" id="UP000197007"/>
    </source>
</evidence>
<name>A0A1Z4BLG8_9FLAO</name>
<dbReference type="PANTHER" id="PTHR36456">
    <property type="entry name" value="UPF0232 PROTEIN SCO3875"/>
    <property type="match status" value="1"/>
</dbReference>
<reference evidence="2" key="1">
    <citation type="submission" date="2017-06" db="EMBL/GenBank/DDBJ databases">
        <title>Complete genome sequence of Capnocytophaga sp. KCOM 1579 (=ChDC OS43) isolated from a human refractory periapical abscess lesion.</title>
        <authorList>
            <person name="Kook J.-K."/>
            <person name="Park S.-N."/>
            <person name="Lim Y.K."/>
            <person name="Roh H."/>
        </authorList>
    </citation>
    <scope>NUCLEOTIDE SEQUENCE [LARGE SCALE GENOMIC DNA]</scope>
    <source>
        <strain evidence="2">ChDC OS43</strain>
    </source>
</reference>
<dbReference type="Pfam" id="PF05258">
    <property type="entry name" value="DciA"/>
    <property type="match status" value="1"/>
</dbReference>
<protein>
    <submittedName>
        <fullName evidence="1">RNA-binding protein</fullName>
    </submittedName>
</protein>
<dbReference type="Proteomes" id="UP000197007">
    <property type="component" value="Chromosome"/>
</dbReference>
<sequence>MDGNTHTLSEVIKLIVKQNHLNYGLQKASLPTLWNELMGTAIARYTTSVELKGNTLYVHLSSPALSNELSYGKTKIIENLNERLGENLIQKLIFLNG</sequence>
<dbReference type="EMBL" id="CP022022">
    <property type="protein sequence ID" value="ASF42110.1"/>
    <property type="molecule type" value="Genomic_DNA"/>
</dbReference>
<dbReference type="KEGG" id="capn:CBG49_02870"/>
<gene>
    <name evidence="1" type="ORF">CBG49_02870</name>
</gene>
<evidence type="ECO:0000313" key="1">
    <source>
        <dbReference type="EMBL" id="ASF42110.1"/>
    </source>
</evidence>
<accession>A0A1Z4BLG8</accession>
<dbReference type="RefSeq" id="WP_088593295.1">
    <property type="nucleotide sequence ID" value="NZ_CP022022.1"/>
</dbReference>
<proteinExistence type="predicted"/>
<organism evidence="1 2">
    <name type="scientific">Capnocytophaga endodontalis</name>
    <dbReference type="NCBI Taxonomy" id="2708117"/>
    <lineage>
        <taxon>Bacteria</taxon>
        <taxon>Pseudomonadati</taxon>
        <taxon>Bacteroidota</taxon>
        <taxon>Flavobacteriia</taxon>
        <taxon>Flavobacteriales</taxon>
        <taxon>Flavobacteriaceae</taxon>
        <taxon>Capnocytophaga</taxon>
    </lineage>
</organism>
<keyword evidence="2" id="KW-1185">Reference proteome</keyword>
<dbReference type="AlphaFoldDB" id="A0A1Z4BLG8"/>